<gene>
    <name evidence="8" type="ORF">K505DRAFT_376027</name>
</gene>
<keyword evidence="5" id="KW-0804">Transcription</keyword>
<dbReference type="SUPFAM" id="SSF57701">
    <property type="entry name" value="Zn2/Cys6 DNA-binding domain"/>
    <property type="match status" value="1"/>
</dbReference>
<evidence type="ECO:0000256" key="6">
    <source>
        <dbReference type="ARBA" id="ARBA00023242"/>
    </source>
</evidence>
<reference evidence="8" key="1">
    <citation type="journal article" date="2020" name="Stud. Mycol.">
        <title>101 Dothideomycetes genomes: a test case for predicting lifestyles and emergence of pathogens.</title>
        <authorList>
            <person name="Haridas S."/>
            <person name="Albert R."/>
            <person name="Binder M."/>
            <person name="Bloem J."/>
            <person name="Labutti K."/>
            <person name="Salamov A."/>
            <person name="Andreopoulos B."/>
            <person name="Baker S."/>
            <person name="Barry K."/>
            <person name="Bills G."/>
            <person name="Bluhm B."/>
            <person name="Cannon C."/>
            <person name="Castanera R."/>
            <person name="Culley D."/>
            <person name="Daum C."/>
            <person name="Ezra D."/>
            <person name="Gonzalez J."/>
            <person name="Henrissat B."/>
            <person name="Kuo A."/>
            <person name="Liang C."/>
            <person name="Lipzen A."/>
            <person name="Lutzoni F."/>
            <person name="Magnuson J."/>
            <person name="Mondo S."/>
            <person name="Nolan M."/>
            <person name="Ohm R."/>
            <person name="Pangilinan J."/>
            <person name="Park H.-J."/>
            <person name="Ramirez L."/>
            <person name="Alfaro M."/>
            <person name="Sun H."/>
            <person name="Tritt A."/>
            <person name="Yoshinaga Y."/>
            <person name="Zwiers L.-H."/>
            <person name="Turgeon B."/>
            <person name="Goodwin S."/>
            <person name="Spatafora J."/>
            <person name="Crous P."/>
            <person name="Grigoriev I."/>
        </authorList>
    </citation>
    <scope>NUCLEOTIDE SEQUENCE</scope>
    <source>
        <strain evidence="8">CBS 109.77</strain>
    </source>
</reference>
<dbReference type="Proteomes" id="UP000799757">
    <property type="component" value="Unassembled WGS sequence"/>
</dbReference>
<accession>A0A6A6X925</accession>
<evidence type="ECO:0000259" key="7">
    <source>
        <dbReference type="PROSITE" id="PS50048"/>
    </source>
</evidence>
<sequence>MSSPIFASRRKWAPKGRGGCSTCRLRHVRCDGKKPMCTPCKKSSRLCEHSSGPNLDQLKVVLWKPTRLNPQRIVLNPDHTSDEVRAFDFFRTKVATNLGGFFESEFWSRDVLQFAQQEPSARHAVVALASLSESMLKATPTSSMTPTSELFALRQHAKAISKLKQRLNNNNESSQQAVIVTCVLFICFDMFHNDYESALRQMSSGMYLFCDWHNKLREIRMLNLPGYINELAVPLQHVFERLMLQTTMFIETRPSDWKFIAPEFSPPIPTIPSTFRSIEEARDYLVSCLCSIYFRVLLSQLGRLENDATSEVLVSQPTGDPLHYWMVSFDSFIIDKISQLSFKEQQSTIILRIQQITGTIFVDYLIAFSQEIFFDSFELDFCRVVDLASSLIFNNGEGCLNRSSACPTFDIGLLPYLYFVASRCRHPTIRRQALHLLRNGPRQEGVWHRDVLLGVAERIIEIEEMDCVGASISVDIPATARVSLLNAKINSAKRIVALHYRRPKLGDLTSMEVLHDLVKY</sequence>
<dbReference type="PROSITE" id="PS50048">
    <property type="entry name" value="ZN2_CY6_FUNGAL_2"/>
    <property type="match status" value="1"/>
</dbReference>
<dbReference type="PANTHER" id="PTHR36206:SF12">
    <property type="entry name" value="ASPERCRYPTIN BIOSYNTHESIS CLUSTER-SPECIFIC TRANSCRIPTION REGULATOR ATNN-RELATED"/>
    <property type="match status" value="1"/>
</dbReference>
<dbReference type="GO" id="GO:0008270">
    <property type="term" value="F:zinc ion binding"/>
    <property type="evidence" value="ECO:0007669"/>
    <property type="project" value="InterPro"/>
</dbReference>
<dbReference type="Pfam" id="PF00172">
    <property type="entry name" value="Zn_clus"/>
    <property type="match status" value="1"/>
</dbReference>
<evidence type="ECO:0000313" key="8">
    <source>
        <dbReference type="EMBL" id="KAF2792475.1"/>
    </source>
</evidence>
<evidence type="ECO:0000256" key="5">
    <source>
        <dbReference type="ARBA" id="ARBA00023163"/>
    </source>
</evidence>
<dbReference type="InterPro" id="IPR036864">
    <property type="entry name" value="Zn2-C6_fun-type_DNA-bd_sf"/>
</dbReference>
<dbReference type="SMART" id="SM00066">
    <property type="entry name" value="GAL4"/>
    <property type="match status" value="1"/>
</dbReference>
<keyword evidence="6" id="KW-0539">Nucleus</keyword>
<dbReference type="Pfam" id="PF11951">
    <property type="entry name" value="Fungal_trans_2"/>
    <property type="match status" value="1"/>
</dbReference>
<feature type="domain" description="Zn(2)-C6 fungal-type" evidence="7">
    <location>
        <begin position="19"/>
        <end position="49"/>
    </location>
</feature>
<proteinExistence type="predicted"/>
<evidence type="ECO:0000256" key="3">
    <source>
        <dbReference type="ARBA" id="ARBA00023015"/>
    </source>
</evidence>
<dbReference type="GO" id="GO:0000981">
    <property type="term" value="F:DNA-binding transcription factor activity, RNA polymerase II-specific"/>
    <property type="evidence" value="ECO:0007669"/>
    <property type="project" value="InterPro"/>
</dbReference>
<name>A0A6A6X925_9PLEO</name>
<dbReference type="OrthoDB" id="2593732at2759"/>
<protein>
    <recommendedName>
        <fullName evidence="7">Zn(2)-C6 fungal-type domain-containing protein</fullName>
    </recommendedName>
</protein>
<dbReference type="InterPro" id="IPR052360">
    <property type="entry name" value="Transcr_Regulatory_Proteins"/>
</dbReference>
<keyword evidence="1" id="KW-0479">Metal-binding</keyword>
<dbReference type="InterPro" id="IPR001138">
    <property type="entry name" value="Zn2Cys6_DnaBD"/>
</dbReference>
<dbReference type="PROSITE" id="PS00463">
    <property type="entry name" value="ZN2_CY6_FUNGAL_1"/>
    <property type="match status" value="1"/>
</dbReference>
<evidence type="ECO:0000256" key="1">
    <source>
        <dbReference type="ARBA" id="ARBA00022723"/>
    </source>
</evidence>
<dbReference type="CDD" id="cd00067">
    <property type="entry name" value="GAL4"/>
    <property type="match status" value="1"/>
</dbReference>
<keyword evidence="9" id="KW-1185">Reference proteome</keyword>
<dbReference type="GO" id="GO:0003677">
    <property type="term" value="F:DNA binding"/>
    <property type="evidence" value="ECO:0007669"/>
    <property type="project" value="UniProtKB-KW"/>
</dbReference>
<keyword evidence="2" id="KW-0862">Zinc</keyword>
<dbReference type="Gene3D" id="4.10.240.10">
    <property type="entry name" value="Zn(2)-C6 fungal-type DNA-binding domain"/>
    <property type="match status" value="1"/>
</dbReference>
<evidence type="ECO:0000256" key="2">
    <source>
        <dbReference type="ARBA" id="ARBA00022833"/>
    </source>
</evidence>
<organism evidence="8 9">
    <name type="scientific">Melanomma pulvis-pyrius CBS 109.77</name>
    <dbReference type="NCBI Taxonomy" id="1314802"/>
    <lineage>
        <taxon>Eukaryota</taxon>
        <taxon>Fungi</taxon>
        <taxon>Dikarya</taxon>
        <taxon>Ascomycota</taxon>
        <taxon>Pezizomycotina</taxon>
        <taxon>Dothideomycetes</taxon>
        <taxon>Pleosporomycetidae</taxon>
        <taxon>Pleosporales</taxon>
        <taxon>Melanommataceae</taxon>
        <taxon>Melanomma</taxon>
    </lineage>
</organism>
<dbReference type="EMBL" id="MU001968">
    <property type="protein sequence ID" value="KAF2792475.1"/>
    <property type="molecule type" value="Genomic_DNA"/>
</dbReference>
<dbReference type="InterPro" id="IPR021858">
    <property type="entry name" value="Fun_TF"/>
</dbReference>
<dbReference type="AlphaFoldDB" id="A0A6A6X925"/>
<evidence type="ECO:0000313" key="9">
    <source>
        <dbReference type="Proteomes" id="UP000799757"/>
    </source>
</evidence>
<evidence type="ECO:0000256" key="4">
    <source>
        <dbReference type="ARBA" id="ARBA00023125"/>
    </source>
</evidence>
<keyword evidence="4" id="KW-0238">DNA-binding</keyword>
<keyword evidence="3" id="KW-0805">Transcription regulation</keyword>
<dbReference type="PANTHER" id="PTHR36206">
    <property type="entry name" value="ASPERCRYPTIN BIOSYNTHESIS CLUSTER-SPECIFIC TRANSCRIPTION REGULATOR ATNN-RELATED"/>
    <property type="match status" value="1"/>
</dbReference>